<proteinExistence type="predicted"/>
<name>A0A8H5LYC1_9AGAR</name>
<protein>
    <submittedName>
        <fullName evidence="1">Uncharacterized protein</fullName>
    </submittedName>
</protein>
<organism evidence="1 2">
    <name type="scientific">Collybiopsis confluens</name>
    <dbReference type="NCBI Taxonomy" id="2823264"/>
    <lineage>
        <taxon>Eukaryota</taxon>
        <taxon>Fungi</taxon>
        <taxon>Dikarya</taxon>
        <taxon>Basidiomycota</taxon>
        <taxon>Agaricomycotina</taxon>
        <taxon>Agaricomycetes</taxon>
        <taxon>Agaricomycetidae</taxon>
        <taxon>Agaricales</taxon>
        <taxon>Marasmiineae</taxon>
        <taxon>Omphalotaceae</taxon>
        <taxon>Collybiopsis</taxon>
    </lineage>
</organism>
<dbReference type="EMBL" id="JAACJN010000104">
    <property type="protein sequence ID" value="KAF5374033.1"/>
    <property type="molecule type" value="Genomic_DNA"/>
</dbReference>
<evidence type="ECO:0000313" key="2">
    <source>
        <dbReference type="Proteomes" id="UP000518752"/>
    </source>
</evidence>
<dbReference type="AlphaFoldDB" id="A0A8H5LYC1"/>
<keyword evidence="2" id="KW-1185">Reference proteome</keyword>
<comment type="caution">
    <text evidence="1">The sequence shown here is derived from an EMBL/GenBank/DDBJ whole genome shotgun (WGS) entry which is preliminary data.</text>
</comment>
<sequence>MMVALSSSKPGSGIGDSGAGVFRICPGASFLPAVPPFPSHVSSVFILALGTPTPFKDLTGENKLSGTDVIKDFAASRHTLLARCSVMLYHDCPRGGKGGRKPTSSRIAIVASPAIIAPELLVMWAARQW</sequence>
<gene>
    <name evidence="1" type="ORF">D9757_010071</name>
</gene>
<evidence type="ECO:0000313" key="1">
    <source>
        <dbReference type="EMBL" id="KAF5374033.1"/>
    </source>
</evidence>
<accession>A0A8H5LYC1</accession>
<dbReference type="Proteomes" id="UP000518752">
    <property type="component" value="Unassembled WGS sequence"/>
</dbReference>
<reference evidence="1 2" key="1">
    <citation type="journal article" date="2020" name="ISME J.">
        <title>Uncovering the hidden diversity of litter-decomposition mechanisms in mushroom-forming fungi.</title>
        <authorList>
            <person name="Floudas D."/>
            <person name="Bentzer J."/>
            <person name="Ahren D."/>
            <person name="Johansson T."/>
            <person name="Persson P."/>
            <person name="Tunlid A."/>
        </authorList>
    </citation>
    <scope>NUCLEOTIDE SEQUENCE [LARGE SCALE GENOMIC DNA]</scope>
    <source>
        <strain evidence="1 2">CBS 406.79</strain>
    </source>
</reference>